<reference evidence="1 2" key="1">
    <citation type="journal article" date="2019" name="Int. J. Syst. Evol. Microbiol.">
        <title>The Global Catalogue of Microorganisms (GCM) 10K type strain sequencing project: providing services to taxonomists for standard genome sequencing and annotation.</title>
        <authorList>
            <consortium name="The Broad Institute Genomics Platform"/>
            <consortium name="The Broad Institute Genome Sequencing Center for Infectious Disease"/>
            <person name="Wu L."/>
            <person name="Ma J."/>
        </authorList>
    </citation>
    <scope>NUCLEOTIDE SEQUENCE [LARGE SCALE GENOMIC DNA]</scope>
    <source>
        <strain evidence="1 2">JCM 14545</strain>
    </source>
</reference>
<accession>A0ABN2SP57</accession>
<dbReference type="PANTHER" id="PTHR46438:SF11">
    <property type="entry name" value="LIPASE-RELATED"/>
    <property type="match status" value="1"/>
</dbReference>
<gene>
    <name evidence="1" type="ORF">GCM10009754_79710</name>
</gene>
<keyword evidence="2" id="KW-1185">Reference proteome</keyword>
<sequence>MHAAAWRERWRARASLPLGETARCLLDRDDVSGRLGEITCPALLLWGSRDRSLPRDRMELLRDRLPSATAVHVVEGAAHTPALTHPGQVTEALLAFLR</sequence>
<dbReference type="PANTHER" id="PTHR46438">
    <property type="entry name" value="ALPHA/BETA-HYDROLASES SUPERFAMILY PROTEIN"/>
    <property type="match status" value="1"/>
</dbReference>
<comment type="caution">
    <text evidence="1">The sequence shown here is derived from an EMBL/GenBank/DDBJ whole genome shotgun (WGS) entry which is preliminary data.</text>
</comment>
<evidence type="ECO:0008006" key="3">
    <source>
        <dbReference type="Google" id="ProtNLM"/>
    </source>
</evidence>
<evidence type="ECO:0000313" key="1">
    <source>
        <dbReference type="EMBL" id="GAA1989502.1"/>
    </source>
</evidence>
<dbReference type="SUPFAM" id="SSF53474">
    <property type="entry name" value="alpha/beta-Hydrolases"/>
    <property type="match status" value="1"/>
</dbReference>
<dbReference type="Proteomes" id="UP001501116">
    <property type="component" value="Unassembled WGS sequence"/>
</dbReference>
<organism evidence="1 2">
    <name type="scientific">Amycolatopsis minnesotensis</name>
    <dbReference type="NCBI Taxonomy" id="337894"/>
    <lineage>
        <taxon>Bacteria</taxon>
        <taxon>Bacillati</taxon>
        <taxon>Actinomycetota</taxon>
        <taxon>Actinomycetes</taxon>
        <taxon>Pseudonocardiales</taxon>
        <taxon>Pseudonocardiaceae</taxon>
        <taxon>Amycolatopsis</taxon>
    </lineage>
</organism>
<dbReference type="EMBL" id="BAAANN010000052">
    <property type="protein sequence ID" value="GAA1989502.1"/>
    <property type="molecule type" value="Genomic_DNA"/>
</dbReference>
<dbReference type="Gene3D" id="3.40.50.1820">
    <property type="entry name" value="alpha/beta hydrolase"/>
    <property type="match status" value="1"/>
</dbReference>
<dbReference type="RefSeq" id="WP_344430840.1">
    <property type="nucleotide sequence ID" value="NZ_BAAANN010000052.1"/>
</dbReference>
<evidence type="ECO:0000313" key="2">
    <source>
        <dbReference type="Proteomes" id="UP001501116"/>
    </source>
</evidence>
<protein>
    <recommendedName>
        <fullName evidence="3">Alpha/beta hydrolase family protein</fullName>
    </recommendedName>
</protein>
<proteinExistence type="predicted"/>
<dbReference type="InterPro" id="IPR029058">
    <property type="entry name" value="AB_hydrolase_fold"/>
</dbReference>
<name>A0ABN2SP57_9PSEU</name>